<evidence type="ECO:0000256" key="1">
    <source>
        <dbReference type="SAM" id="Phobius"/>
    </source>
</evidence>
<name>K0RWH5_THAOC</name>
<gene>
    <name evidence="2" type="ORF">THAOC_23264</name>
</gene>
<protein>
    <submittedName>
        <fullName evidence="2">Uncharacterized protein</fullName>
    </submittedName>
</protein>
<dbReference type="OrthoDB" id="42258at2759"/>
<sequence length="186" mass="19371">MVGVSSSAFVSAAHSSQMSHGLAAGTAGGFSLVRSTHHYSLGNGSDGAEPSTTLAVLGITSLSILAAVGTLWSEVAILITRCGPRFLPDEIERGCYLGVIVVSGLSLFLRIVTGHGLATFIINNSVGDDAEEISRLSLQQLKICEQLSNAAVVFAFVALGAQLFRQEQIDGMSGINVEMCRAIGMN</sequence>
<keyword evidence="1" id="KW-1133">Transmembrane helix</keyword>
<feature type="transmembrane region" description="Helical" evidence="1">
    <location>
        <begin position="94"/>
        <end position="112"/>
    </location>
</feature>
<keyword evidence="1" id="KW-0812">Transmembrane</keyword>
<reference evidence="2 3" key="1">
    <citation type="journal article" date="2012" name="Genome Biol.">
        <title>Genome and low-iron response of an oceanic diatom adapted to chronic iron limitation.</title>
        <authorList>
            <person name="Lommer M."/>
            <person name="Specht M."/>
            <person name="Roy A.S."/>
            <person name="Kraemer L."/>
            <person name="Andreson R."/>
            <person name="Gutowska M.A."/>
            <person name="Wolf J."/>
            <person name="Bergner S.V."/>
            <person name="Schilhabel M.B."/>
            <person name="Klostermeier U.C."/>
            <person name="Beiko R.G."/>
            <person name="Rosenstiel P."/>
            <person name="Hippler M."/>
            <person name="Laroche J."/>
        </authorList>
    </citation>
    <scope>NUCLEOTIDE SEQUENCE [LARGE SCALE GENOMIC DNA]</scope>
    <source>
        <strain evidence="2 3">CCMP1005</strain>
    </source>
</reference>
<dbReference type="OMA" id="QLKICEQ"/>
<feature type="transmembrane region" description="Helical" evidence="1">
    <location>
        <begin position="53"/>
        <end position="73"/>
    </location>
</feature>
<dbReference type="AlphaFoldDB" id="K0RWH5"/>
<accession>K0RWH5</accession>
<proteinExistence type="predicted"/>
<evidence type="ECO:0000313" key="3">
    <source>
        <dbReference type="Proteomes" id="UP000266841"/>
    </source>
</evidence>
<evidence type="ECO:0000313" key="2">
    <source>
        <dbReference type="EMBL" id="EJK56779.1"/>
    </source>
</evidence>
<dbReference type="EMBL" id="AGNL01030532">
    <property type="protein sequence ID" value="EJK56779.1"/>
    <property type="molecule type" value="Genomic_DNA"/>
</dbReference>
<dbReference type="Proteomes" id="UP000266841">
    <property type="component" value="Unassembled WGS sequence"/>
</dbReference>
<keyword evidence="1" id="KW-0472">Membrane</keyword>
<organism evidence="2 3">
    <name type="scientific">Thalassiosira oceanica</name>
    <name type="common">Marine diatom</name>
    <dbReference type="NCBI Taxonomy" id="159749"/>
    <lineage>
        <taxon>Eukaryota</taxon>
        <taxon>Sar</taxon>
        <taxon>Stramenopiles</taxon>
        <taxon>Ochrophyta</taxon>
        <taxon>Bacillariophyta</taxon>
        <taxon>Coscinodiscophyceae</taxon>
        <taxon>Thalassiosirophycidae</taxon>
        <taxon>Thalassiosirales</taxon>
        <taxon>Thalassiosiraceae</taxon>
        <taxon>Thalassiosira</taxon>
    </lineage>
</organism>
<keyword evidence="3" id="KW-1185">Reference proteome</keyword>
<comment type="caution">
    <text evidence="2">The sequence shown here is derived from an EMBL/GenBank/DDBJ whole genome shotgun (WGS) entry which is preliminary data.</text>
</comment>